<dbReference type="EMBL" id="HBGH01005718">
    <property type="protein sequence ID" value="CAD9231021.1"/>
    <property type="molecule type" value="Transcribed_RNA"/>
</dbReference>
<protein>
    <submittedName>
        <fullName evidence="1">Uncharacterized protein</fullName>
    </submittedName>
</protein>
<organism evidence="1">
    <name type="scientific">Compsopogon caeruleus</name>
    <dbReference type="NCBI Taxonomy" id="31354"/>
    <lineage>
        <taxon>Eukaryota</taxon>
        <taxon>Rhodophyta</taxon>
        <taxon>Compsopogonophyceae</taxon>
        <taxon>Compsopogonales</taxon>
        <taxon>Compsopogonaceae</taxon>
        <taxon>Compsopogon</taxon>
    </lineage>
</organism>
<sequence>MLWRRLMSPLSPLSTSLQQCSTLQSNSYSMRELRRRLMEPMVMPKTYSLQSMAPQDLLAALKPYVDSKRGARPMRDGFFYHWIGSVTRLMHAYSAQQLVEILGLLTALREFTPPLPRHFFHLWGTAFQRAYKLQPLQVDELLNMAGSLALLDPQAWMPSSIMTSWSSMFAAAAANSPGIPSELWAQGLRALTRWQVRPDVNFLRQLEVSLRSNNSHTTAEDAATMLYSLAYLNQDKGLEELLSLAARSFDSGLAVQDVEYAGEVAFAASYADRLGKLDSESRARIMRFLLESLGTSELLSRRALRNIHLSRGSLFSSGLPYHVEEQISIASESMYQETRKAKKEMDGLRMSLINAAQKEFSWVSYNKWNHQIMSRLELVVHGLDRSVVVHVLGPCDMLLDSSTQISTRPSGMVVVEQDELRRCGFQRCLLHLYELAEVPTVELQGSFFCSLIVRATQC</sequence>
<accession>A0A7S1TAY9</accession>
<gene>
    <name evidence="1" type="ORF">CCAE0312_LOCUS3076</name>
</gene>
<name>A0A7S1TAY9_9RHOD</name>
<evidence type="ECO:0000313" key="1">
    <source>
        <dbReference type="EMBL" id="CAD9231021.1"/>
    </source>
</evidence>
<dbReference type="AlphaFoldDB" id="A0A7S1TAY9"/>
<proteinExistence type="predicted"/>
<reference evidence="1" key="1">
    <citation type="submission" date="2021-01" db="EMBL/GenBank/DDBJ databases">
        <authorList>
            <person name="Corre E."/>
            <person name="Pelletier E."/>
            <person name="Niang G."/>
            <person name="Scheremetjew M."/>
            <person name="Finn R."/>
            <person name="Kale V."/>
            <person name="Holt S."/>
            <person name="Cochrane G."/>
            <person name="Meng A."/>
            <person name="Brown T."/>
            <person name="Cohen L."/>
        </authorList>
    </citation>
    <scope>NUCLEOTIDE SEQUENCE</scope>
    <source>
        <strain evidence="1">SAG 36.94</strain>
    </source>
</reference>